<evidence type="ECO:0000256" key="1">
    <source>
        <dbReference type="ARBA" id="ARBA00022801"/>
    </source>
</evidence>
<dbReference type="GO" id="GO:0005975">
    <property type="term" value="P:carbohydrate metabolic process"/>
    <property type="evidence" value="ECO:0007669"/>
    <property type="project" value="UniProtKB-ARBA"/>
</dbReference>
<feature type="region of interest" description="Disordered" evidence="4">
    <location>
        <begin position="30"/>
        <end position="52"/>
    </location>
</feature>
<dbReference type="InterPro" id="IPR008979">
    <property type="entry name" value="Galactose-bd-like_sf"/>
</dbReference>
<dbReference type="PROSITE" id="PS52009">
    <property type="entry name" value="GH84"/>
    <property type="match status" value="1"/>
</dbReference>
<evidence type="ECO:0000256" key="4">
    <source>
        <dbReference type="SAM" id="MobiDB-lite"/>
    </source>
</evidence>
<evidence type="ECO:0000256" key="3">
    <source>
        <dbReference type="PROSITE-ProRule" id="PRU01353"/>
    </source>
</evidence>
<dbReference type="AlphaFoldDB" id="A0A3D9VG79"/>
<reference evidence="8 9" key="1">
    <citation type="submission" date="2018-08" db="EMBL/GenBank/DDBJ databases">
        <title>Sequencing the genomes of 1000 actinobacteria strains.</title>
        <authorList>
            <person name="Klenk H.-P."/>
        </authorList>
    </citation>
    <scope>NUCLEOTIDE SEQUENCE [LARGE SCALE GENOMIC DNA]</scope>
    <source>
        <strain evidence="8 9">DSM 22891</strain>
    </source>
</reference>
<accession>A0A3D9VG79</accession>
<dbReference type="InterPro" id="IPR049019">
    <property type="entry name" value="NagJ-like_helical"/>
</dbReference>
<sequence>MGAAPRRWTILAAALLLPLASPALPQAGAATTAAATQSPEARAEADPPPHATVEIWPTPQQVTTRSPGFPLTPTVGLVRGDTADASAERVVRQILERAGVRTVVATDGTDPGTPVTIWLGGGQHVLDALRVEGPADLPAEGYVLATGRTRDDRKHAVLAGVDADGTYYAAQTFRQVVQPRPGRHWVHGVTVRDWPAMRYRGSIEGFYGTPWSHEDRLDHLDYLGAHKMNTYEYAPKDDPYHRERWRDPYPAEKLAELGELIDRARENHVDFTFALSPGLSICYSSPSDLAALLAKFEAIYELGGRAFNVPLDDIDYNQWHCPEDPERFGTGGAGAGRAQAYLLNKVQEWVESKGDVAPLQMVPTEYYNTTETPYKKALREEMDPDIVVHWTGIGVIPPAITTAQAAAAREVFGHEVLVWDNYPVNDYIAGRLPLADYAGRQPGLSTHLVGVLSNPANQAAVSKVSLFSFADFSWHDETFDQTRAWLAALSELAGGDPATVAALRAFADVTTYDGTLHKTQAPVLREHLEAFWRAWEAGDTEQAVSGLRPYLEALAEAPKVIRAGVTDPRFAPEAAAWLDATTLWARAGLAAVEMLAAQARGDGAAAWQHRQRIQPLVEQATAIRDTRLPHRNTYPRIADGVLDAFLTKAQEANDRWLGLTGARISPVTTLGTYQDNVPARMVDGDVATFFWSDAAPKAGDHVGVDLGTARAIGEVTVLMTKPDSPNDYIHQGVLEYSVDGRTWQTLTTGTTPEVRATAPEGTTARYVRYRATADNSPYWLVVREFTVEVLDDDAPVYAVTGTPPAASGSTLASAADGQVDTWYRASAAPTEGDALTVTASRARPLDRLIVLSTPETRATVRVRDADGAWHTLGSLADGYTELAAPDLGAVDAVRLDWEPGSPAPGIAEVIPRHADVPLVDLSFDPAEVSVERGDSVTVAVRLGSTRTRDVTGTVTVGSAPGVQVEPASTEVTVPRGADRVVELKISADDDAETGARELPVRFTTTDGEEVSGTLSVSVWPATSDTNLALGKPVTASGVEPTTEYVPENAVDGDLDTRWASDYDDASWLTVDLGTSTHLGRAVLRWEAAYGEAYRLEVSDDNETWETVATVDDSDGGVDEIRLDAHGRYVRFHGVRRATQWGYSLWELELYPVR</sequence>
<evidence type="ECO:0000256" key="2">
    <source>
        <dbReference type="ARBA" id="ARBA00023295"/>
    </source>
</evidence>
<dbReference type="Gene3D" id="3.20.20.80">
    <property type="entry name" value="Glycosidases"/>
    <property type="match status" value="1"/>
</dbReference>
<evidence type="ECO:0000256" key="5">
    <source>
        <dbReference type="SAM" id="SignalP"/>
    </source>
</evidence>
<evidence type="ECO:0000313" key="9">
    <source>
        <dbReference type="Proteomes" id="UP000256485"/>
    </source>
</evidence>
<dbReference type="SUPFAM" id="SSF51445">
    <property type="entry name" value="(Trans)glycosidases"/>
    <property type="match status" value="1"/>
</dbReference>
<dbReference type="Pfam" id="PF02838">
    <property type="entry name" value="Glyco_hydro_20b"/>
    <property type="match status" value="1"/>
</dbReference>
<dbReference type="PANTHER" id="PTHR13170">
    <property type="entry name" value="O-GLCNACASE"/>
    <property type="match status" value="1"/>
</dbReference>
<proteinExistence type="inferred from homology"/>
<feature type="domain" description="F5/8 type C" evidence="6">
    <location>
        <begin position="1015"/>
        <end position="1152"/>
    </location>
</feature>
<protein>
    <submittedName>
        <fullName evidence="8">Hyaluronoglucosaminidase</fullName>
    </submittedName>
</protein>
<dbReference type="InterPro" id="IPR000421">
    <property type="entry name" value="FA58C"/>
</dbReference>
<dbReference type="SUPFAM" id="SSF55545">
    <property type="entry name" value="beta-N-acetylhexosaminidase-like domain"/>
    <property type="match status" value="1"/>
</dbReference>
<dbReference type="RefSeq" id="WP_170152550.1">
    <property type="nucleotide sequence ID" value="NZ_QTUC01000001.1"/>
</dbReference>
<dbReference type="Pfam" id="PF00754">
    <property type="entry name" value="F5_F8_type_C"/>
    <property type="match status" value="2"/>
</dbReference>
<dbReference type="GO" id="GO:1901135">
    <property type="term" value="P:carbohydrate derivative metabolic process"/>
    <property type="evidence" value="ECO:0007669"/>
    <property type="project" value="UniProtKB-ARBA"/>
</dbReference>
<dbReference type="GO" id="GO:0015929">
    <property type="term" value="F:hexosaminidase activity"/>
    <property type="evidence" value="ECO:0007669"/>
    <property type="project" value="UniProtKB-ARBA"/>
</dbReference>
<evidence type="ECO:0000259" key="6">
    <source>
        <dbReference type="PROSITE" id="PS50022"/>
    </source>
</evidence>
<dbReference type="InterPro" id="IPR015882">
    <property type="entry name" value="HEX_bac_N"/>
</dbReference>
<feature type="domain" description="GH84" evidence="7">
    <location>
        <begin position="198"/>
        <end position="477"/>
    </location>
</feature>
<dbReference type="Gene3D" id="3.30.379.10">
    <property type="entry name" value="Chitobiase/beta-hexosaminidase domain 2-like"/>
    <property type="match status" value="1"/>
</dbReference>
<dbReference type="InterPro" id="IPR011496">
    <property type="entry name" value="O-GlcNAcase_cat"/>
</dbReference>
<keyword evidence="9" id="KW-1185">Reference proteome</keyword>
<name>A0A3D9VG79_THECX</name>
<evidence type="ECO:0000313" key="8">
    <source>
        <dbReference type="EMBL" id="REF36311.1"/>
    </source>
</evidence>
<dbReference type="Proteomes" id="UP000256485">
    <property type="component" value="Unassembled WGS sequence"/>
</dbReference>
<dbReference type="SUPFAM" id="SSF49785">
    <property type="entry name" value="Galactose-binding domain-like"/>
    <property type="match status" value="2"/>
</dbReference>
<dbReference type="Gene3D" id="1.20.58.460">
    <property type="entry name" value="Hyaluronidase post-catalytic domain-like"/>
    <property type="match status" value="1"/>
</dbReference>
<dbReference type="Pfam" id="PF07555">
    <property type="entry name" value="NAGidase"/>
    <property type="match status" value="1"/>
</dbReference>
<dbReference type="EMBL" id="QTUC01000001">
    <property type="protein sequence ID" value="REF36311.1"/>
    <property type="molecule type" value="Genomic_DNA"/>
</dbReference>
<dbReference type="InterPro" id="IPR017853">
    <property type="entry name" value="GH"/>
</dbReference>
<feature type="domain" description="F5/8 type C" evidence="6">
    <location>
        <begin position="652"/>
        <end position="792"/>
    </location>
</feature>
<feature type="chain" id="PRO_5017547553" evidence="5">
    <location>
        <begin position="30"/>
        <end position="1153"/>
    </location>
</feature>
<dbReference type="InterPro" id="IPR029018">
    <property type="entry name" value="Hex-like_dom2"/>
</dbReference>
<dbReference type="InterPro" id="IPR051822">
    <property type="entry name" value="Glycosyl_Hydrolase_84"/>
</dbReference>
<organism evidence="8 9">
    <name type="scientific">Thermasporomyces composti</name>
    <dbReference type="NCBI Taxonomy" id="696763"/>
    <lineage>
        <taxon>Bacteria</taxon>
        <taxon>Bacillati</taxon>
        <taxon>Actinomycetota</taxon>
        <taxon>Actinomycetes</taxon>
        <taxon>Propionibacteriales</taxon>
        <taxon>Nocardioidaceae</taxon>
        <taxon>Thermasporomyces</taxon>
    </lineage>
</organism>
<dbReference type="SUPFAM" id="SSF140657">
    <property type="entry name" value="Hyaluronidase post-catalytic domain-like"/>
    <property type="match status" value="1"/>
</dbReference>
<keyword evidence="2 3" id="KW-0326">Glycosidase</keyword>
<dbReference type="Gene3D" id="2.60.120.260">
    <property type="entry name" value="Galactose-binding domain-like"/>
    <property type="match status" value="2"/>
</dbReference>
<keyword evidence="5" id="KW-0732">Signal</keyword>
<keyword evidence="1 3" id="KW-0378">Hydrolase</keyword>
<dbReference type="SMART" id="SM00231">
    <property type="entry name" value="FA58C"/>
    <property type="match status" value="1"/>
</dbReference>
<dbReference type="Pfam" id="PF21774">
    <property type="entry name" value="NagJ_C"/>
    <property type="match status" value="1"/>
</dbReference>
<feature type="active site" description="Proton donor" evidence="3">
    <location>
        <position position="313"/>
    </location>
</feature>
<comment type="similarity">
    <text evidence="3">Belongs to the glycosyl hydrolase 84 family.</text>
</comment>
<gene>
    <name evidence="8" type="ORF">DFJ64_1717</name>
</gene>
<feature type="signal peptide" evidence="5">
    <location>
        <begin position="1"/>
        <end position="29"/>
    </location>
</feature>
<dbReference type="PROSITE" id="PS50022">
    <property type="entry name" value="FA58C_3"/>
    <property type="match status" value="2"/>
</dbReference>
<comment type="caution">
    <text evidence="8">The sequence shown here is derived from an EMBL/GenBank/DDBJ whole genome shotgun (WGS) entry which is preliminary data.</text>
</comment>
<dbReference type="PANTHER" id="PTHR13170:SF16">
    <property type="entry name" value="PROTEIN O-GLCNACASE"/>
    <property type="match status" value="1"/>
</dbReference>
<evidence type="ECO:0000259" key="7">
    <source>
        <dbReference type="PROSITE" id="PS52009"/>
    </source>
</evidence>